<dbReference type="EMBL" id="CM045762">
    <property type="protein sequence ID" value="KAI8011891.1"/>
    <property type="molecule type" value="Genomic_DNA"/>
</dbReference>
<accession>A0ACC0HIV6</accession>
<comment type="caution">
    <text evidence="1">The sequence shown here is derived from an EMBL/GenBank/DDBJ whole genome shotgun (WGS) entry which is preliminary data.</text>
</comment>
<evidence type="ECO:0000313" key="2">
    <source>
        <dbReference type="Proteomes" id="UP001060215"/>
    </source>
</evidence>
<dbReference type="Proteomes" id="UP001060215">
    <property type="component" value="Chromosome 5"/>
</dbReference>
<gene>
    <name evidence="1" type="ORF">LOK49_LG06G01737</name>
</gene>
<organism evidence="1 2">
    <name type="scientific">Camellia lanceoleosa</name>
    <dbReference type="NCBI Taxonomy" id="1840588"/>
    <lineage>
        <taxon>Eukaryota</taxon>
        <taxon>Viridiplantae</taxon>
        <taxon>Streptophyta</taxon>
        <taxon>Embryophyta</taxon>
        <taxon>Tracheophyta</taxon>
        <taxon>Spermatophyta</taxon>
        <taxon>Magnoliopsida</taxon>
        <taxon>eudicotyledons</taxon>
        <taxon>Gunneridae</taxon>
        <taxon>Pentapetalae</taxon>
        <taxon>asterids</taxon>
        <taxon>Ericales</taxon>
        <taxon>Theaceae</taxon>
        <taxon>Camellia</taxon>
    </lineage>
</organism>
<sequence length="136" mass="15233">MIKEVLLNKSGSFERLEYNPLSKLLFGQGLVGLTGDTWVVHRRITSQAFNMEKVKDEENTKAISLFEDVVRMNDAIEDGAKRVENLVRGIFAGNILDLGSAQLAELFSKDGMSFLASCQNLVPRPWVIDDLEAFIQ</sequence>
<name>A0ACC0HIV6_9ERIC</name>
<proteinExistence type="predicted"/>
<reference evidence="1 2" key="1">
    <citation type="journal article" date="2022" name="Plant J.">
        <title>Chromosome-level genome of Camellia lanceoleosa provides a valuable resource for understanding genome evolution and self-incompatibility.</title>
        <authorList>
            <person name="Gong W."/>
            <person name="Xiao S."/>
            <person name="Wang L."/>
            <person name="Liao Z."/>
            <person name="Chang Y."/>
            <person name="Mo W."/>
            <person name="Hu G."/>
            <person name="Li W."/>
            <person name="Zhao G."/>
            <person name="Zhu H."/>
            <person name="Hu X."/>
            <person name="Ji K."/>
            <person name="Xiang X."/>
            <person name="Song Q."/>
            <person name="Yuan D."/>
            <person name="Jin S."/>
            <person name="Zhang L."/>
        </authorList>
    </citation>
    <scope>NUCLEOTIDE SEQUENCE [LARGE SCALE GENOMIC DNA]</scope>
    <source>
        <strain evidence="1">SQ_2022a</strain>
    </source>
</reference>
<keyword evidence="2" id="KW-1185">Reference proteome</keyword>
<protein>
    <submittedName>
        <fullName evidence="1">Damage-control phosphatase</fullName>
    </submittedName>
</protein>
<evidence type="ECO:0000313" key="1">
    <source>
        <dbReference type="EMBL" id="KAI8011891.1"/>
    </source>
</evidence>